<dbReference type="InterPro" id="IPR001611">
    <property type="entry name" value="Leu-rich_rpt"/>
</dbReference>
<keyword evidence="1" id="KW-0732">Signal</keyword>
<dbReference type="AlphaFoldDB" id="A0AAD5LR57"/>
<name>A0AAD5LR57_PYTIN</name>
<evidence type="ECO:0008006" key="5">
    <source>
        <dbReference type="Google" id="ProtNLM"/>
    </source>
</evidence>
<evidence type="ECO:0000313" key="3">
    <source>
        <dbReference type="EMBL" id="KAJ0406952.1"/>
    </source>
</evidence>
<dbReference type="EMBL" id="JAKCXM010000026">
    <property type="protein sequence ID" value="KAJ0406952.1"/>
    <property type="molecule type" value="Genomic_DNA"/>
</dbReference>
<dbReference type="PROSITE" id="PS51450">
    <property type="entry name" value="LRR"/>
    <property type="match status" value="1"/>
</dbReference>
<sequence>MLMASRAERPLCISLPTRVRCAVWLLLVAVHVLVTSFLALHATFYLACLSWPRVRYFAATYQLLSSAELPLAAGAYIAMALAFVVSLLRSLRGYRRRYVRVVSQPSRAPSLRQSSAHSAASRRSGVATITSYARDVTGFLSFNGDGYEVGTTLRGALQVTFQSLQAYDFSRSTPTLSLNVAFSTLVLVSSVAMPVVELAARHDLARRRFWMLLVDLALDLAWLALPMLLWPKYLGDFFNEEVKYYEDTYNSRALMELQLVSAHSFGSVLVKMLPCLGLLVTFSKIRTSVLTRPERVLSSWSSFSSRSKTTFAESWLWKTKRALDSVLAVWGVCVAVISLVAYASPPPQCQIGCELVLRPWFLSPSHCRCAVQQINCHRRGLRGGAEELTHWLRQLDPDGLSSLIFMHCPSFEMPAMLHSFPDLYALEIYNSSIAAFDERAAISSAHFRRLATLTISRSNLTEIPMALRVAPLPSRLQEIAIIVSEISSLPDDLDSLWPNVRTFYLEHSRLRSFPTVLGRLRLETLSLYNNSIAEIPGDALRFSRLVYLLLNRNPLGRLPATLGDASGLYDLQLQFTNVSSISPDWVARHRLQPSLRLFAMGSPLCANVSGRVPLAHGVELRCDPHAAHLWHVYSYSYYPLEAKTQERQPR</sequence>
<proteinExistence type="predicted"/>
<organism evidence="3 4">
    <name type="scientific">Pythium insidiosum</name>
    <name type="common">Pythiosis disease agent</name>
    <dbReference type="NCBI Taxonomy" id="114742"/>
    <lineage>
        <taxon>Eukaryota</taxon>
        <taxon>Sar</taxon>
        <taxon>Stramenopiles</taxon>
        <taxon>Oomycota</taxon>
        <taxon>Peronosporomycetes</taxon>
        <taxon>Pythiales</taxon>
        <taxon>Pythiaceae</taxon>
        <taxon>Pythium</taxon>
    </lineage>
</organism>
<dbReference type="Gene3D" id="3.80.10.10">
    <property type="entry name" value="Ribonuclease Inhibitor"/>
    <property type="match status" value="1"/>
</dbReference>
<protein>
    <recommendedName>
        <fullName evidence="5">TKL protein kinase</fullName>
    </recommendedName>
</protein>
<dbReference type="PANTHER" id="PTHR24373:SF275">
    <property type="entry name" value="TIR DOMAIN-CONTAINING PROTEIN"/>
    <property type="match status" value="1"/>
</dbReference>
<feature type="transmembrane region" description="Helical" evidence="2">
    <location>
        <begin position="322"/>
        <end position="343"/>
    </location>
</feature>
<dbReference type="Proteomes" id="UP001209570">
    <property type="component" value="Unassembled WGS sequence"/>
</dbReference>
<accession>A0AAD5LR57</accession>
<keyword evidence="4" id="KW-1185">Reference proteome</keyword>
<dbReference type="SUPFAM" id="SSF52058">
    <property type="entry name" value="L domain-like"/>
    <property type="match status" value="1"/>
</dbReference>
<keyword evidence="2" id="KW-1133">Transmembrane helix</keyword>
<gene>
    <name evidence="3" type="ORF">P43SY_005185</name>
</gene>
<reference evidence="3" key="1">
    <citation type="submission" date="2021-12" db="EMBL/GenBank/DDBJ databases">
        <title>Prjna785345.</title>
        <authorList>
            <person name="Rujirawat T."/>
            <person name="Krajaejun T."/>
        </authorList>
    </citation>
    <scope>NUCLEOTIDE SEQUENCE</scope>
    <source>
        <strain evidence="3">Pi057C3</strain>
    </source>
</reference>
<feature type="transmembrane region" description="Helical" evidence="2">
    <location>
        <begin position="260"/>
        <end position="282"/>
    </location>
</feature>
<feature type="transmembrane region" description="Helical" evidence="2">
    <location>
        <begin position="67"/>
        <end position="88"/>
    </location>
</feature>
<comment type="caution">
    <text evidence="3">The sequence shown here is derived from an EMBL/GenBank/DDBJ whole genome shotgun (WGS) entry which is preliminary data.</text>
</comment>
<keyword evidence="2" id="KW-0812">Transmembrane</keyword>
<keyword evidence="2" id="KW-0472">Membrane</keyword>
<evidence type="ECO:0000256" key="2">
    <source>
        <dbReference type="SAM" id="Phobius"/>
    </source>
</evidence>
<feature type="transmembrane region" description="Helical" evidence="2">
    <location>
        <begin position="209"/>
        <end position="230"/>
    </location>
</feature>
<evidence type="ECO:0000256" key="1">
    <source>
        <dbReference type="ARBA" id="ARBA00022729"/>
    </source>
</evidence>
<dbReference type="InterPro" id="IPR032675">
    <property type="entry name" value="LRR_dom_sf"/>
</dbReference>
<evidence type="ECO:0000313" key="4">
    <source>
        <dbReference type="Proteomes" id="UP001209570"/>
    </source>
</evidence>
<dbReference type="InterPro" id="IPR050328">
    <property type="entry name" value="Dev_Immune_Receptor"/>
</dbReference>
<feature type="transmembrane region" description="Helical" evidence="2">
    <location>
        <begin position="21"/>
        <end position="47"/>
    </location>
</feature>
<dbReference type="PANTHER" id="PTHR24373">
    <property type="entry name" value="SLIT RELATED LEUCINE-RICH REPEAT NEURONAL PROTEIN"/>
    <property type="match status" value="1"/>
</dbReference>